<dbReference type="RefSeq" id="XP_068365614.1">
    <property type="nucleotide sequence ID" value="XM_068499699.1"/>
</dbReference>
<organism evidence="4 5">
    <name type="scientific">Tritrichomonas foetus</name>
    <dbReference type="NCBI Taxonomy" id="1144522"/>
    <lineage>
        <taxon>Eukaryota</taxon>
        <taxon>Metamonada</taxon>
        <taxon>Parabasalia</taxon>
        <taxon>Tritrichomonadida</taxon>
        <taxon>Tritrichomonadidae</taxon>
        <taxon>Tritrichomonas</taxon>
    </lineage>
</organism>
<dbReference type="AlphaFoldDB" id="A0A1J4KS34"/>
<feature type="domain" description="HTH myb-type" evidence="3">
    <location>
        <begin position="166"/>
        <end position="212"/>
    </location>
</feature>
<dbReference type="Gene3D" id="1.10.10.60">
    <property type="entry name" value="Homeodomain-like"/>
    <property type="match status" value="2"/>
</dbReference>
<dbReference type="PANTHER" id="PTHR45614:SF253">
    <property type="entry name" value="CHROMOSOME UNDETERMINED SCAFFOLD_38, WHOLE GENOME SHOTGUN SEQUENCE"/>
    <property type="match status" value="1"/>
</dbReference>
<gene>
    <name evidence="4" type="ORF">TRFO_17624</name>
</gene>
<protein>
    <submittedName>
        <fullName evidence="4">Myb-like DNA-binding domain containing protein</fullName>
    </submittedName>
</protein>
<comment type="caution">
    <text evidence="4">The sequence shown here is derived from an EMBL/GenBank/DDBJ whole genome shotgun (WGS) entry which is preliminary data.</text>
</comment>
<dbReference type="PANTHER" id="PTHR45614">
    <property type="entry name" value="MYB PROTEIN-RELATED"/>
    <property type="match status" value="1"/>
</dbReference>
<dbReference type="OrthoDB" id="608866at2759"/>
<dbReference type="InterPro" id="IPR009057">
    <property type="entry name" value="Homeodomain-like_sf"/>
</dbReference>
<feature type="region of interest" description="Disordered" evidence="1">
    <location>
        <begin position="51"/>
        <end position="78"/>
    </location>
</feature>
<dbReference type="InterPro" id="IPR001005">
    <property type="entry name" value="SANT/Myb"/>
</dbReference>
<name>A0A1J4KS34_9EUKA</name>
<accession>A0A1J4KS34</accession>
<reference evidence="4" key="1">
    <citation type="submission" date="2016-10" db="EMBL/GenBank/DDBJ databases">
        <authorList>
            <person name="Benchimol M."/>
            <person name="Almeida L.G."/>
            <person name="Vasconcelos A.T."/>
            <person name="Perreira-Neves A."/>
            <person name="Rosa I.A."/>
            <person name="Tasca T."/>
            <person name="Bogo M.R."/>
            <person name="de Souza W."/>
        </authorList>
    </citation>
    <scope>NUCLEOTIDE SEQUENCE [LARGE SCALE GENOMIC DNA]</scope>
    <source>
        <strain evidence="4">K</strain>
    </source>
</reference>
<dbReference type="EMBL" id="MLAK01000562">
    <property type="protein sequence ID" value="OHT12478.1"/>
    <property type="molecule type" value="Genomic_DNA"/>
</dbReference>
<feature type="domain" description="Myb-like" evidence="2">
    <location>
        <begin position="106"/>
        <end position="157"/>
    </location>
</feature>
<dbReference type="GeneID" id="94834403"/>
<dbReference type="GO" id="GO:0000978">
    <property type="term" value="F:RNA polymerase II cis-regulatory region sequence-specific DNA binding"/>
    <property type="evidence" value="ECO:0007669"/>
    <property type="project" value="TreeGrafter"/>
</dbReference>
<evidence type="ECO:0000259" key="2">
    <source>
        <dbReference type="PROSITE" id="PS50090"/>
    </source>
</evidence>
<dbReference type="CDD" id="cd00167">
    <property type="entry name" value="SANT"/>
    <property type="match status" value="2"/>
</dbReference>
<dbReference type="PROSITE" id="PS50090">
    <property type="entry name" value="MYB_LIKE"/>
    <property type="match status" value="2"/>
</dbReference>
<feature type="domain" description="Myb-like" evidence="2">
    <location>
        <begin position="158"/>
        <end position="208"/>
    </location>
</feature>
<evidence type="ECO:0000256" key="1">
    <source>
        <dbReference type="SAM" id="MobiDB-lite"/>
    </source>
</evidence>
<dbReference type="GO" id="GO:0005634">
    <property type="term" value="C:nucleus"/>
    <property type="evidence" value="ECO:0007669"/>
    <property type="project" value="TreeGrafter"/>
</dbReference>
<feature type="domain" description="HTH myb-type" evidence="3">
    <location>
        <begin position="106"/>
        <end position="161"/>
    </location>
</feature>
<proteinExistence type="predicted"/>
<dbReference type="InterPro" id="IPR017930">
    <property type="entry name" value="Myb_dom"/>
</dbReference>
<evidence type="ECO:0000313" key="5">
    <source>
        <dbReference type="Proteomes" id="UP000179807"/>
    </source>
</evidence>
<dbReference type="InterPro" id="IPR050560">
    <property type="entry name" value="MYB_TF"/>
</dbReference>
<dbReference type="Proteomes" id="UP000179807">
    <property type="component" value="Unassembled WGS sequence"/>
</dbReference>
<keyword evidence="5" id="KW-1185">Reference proteome</keyword>
<dbReference type="PROSITE" id="PS51294">
    <property type="entry name" value="HTH_MYB"/>
    <property type="match status" value="2"/>
</dbReference>
<dbReference type="VEuPathDB" id="TrichDB:TRFO_17624"/>
<dbReference type="SMART" id="SM00717">
    <property type="entry name" value="SANT"/>
    <property type="match status" value="2"/>
</dbReference>
<evidence type="ECO:0000259" key="3">
    <source>
        <dbReference type="PROSITE" id="PS51294"/>
    </source>
</evidence>
<dbReference type="Pfam" id="PF00249">
    <property type="entry name" value="Myb_DNA-binding"/>
    <property type="match status" value="2"/>
</dbReference>
<sequence>MNTNYQSAIGNGMLPLPIVNASLSPSGAQPFSQHQSTSQFSFAFSPASISNVANTSPSPPTSHSDNPNIQLSSSIPQGNPIQNVSNLKSIGNIVSISNFRFRNKDKSKNQRHKFTKDEDQKLIDLVGKYGTNNWIEIAVNMAGLTSRQCRERYKHYLAPNIKNDIWTIDEELLLQQKYAEYGPKWSTIAKFFNARSDVNIKNHWTILSQRLLKAHGFDRSHNNYSNYTSIHSLKNYSMITNYHNFIKNLNNNYRLYGNNLNLPVPSISNQNSQKILKNKIISQPQKVLTNKPIPLPIINLRNENTSLKDCSIDNNDDEALFDEAFDDYEFDFEAIQNEIESEFEPYVFE</sequence>
<evidence type="ECO:0000313" key="4">
    <source>
        <dbReference type="EMBL" id="OHT12478.1"/>
    </source>
</evidence>
<dbReference type="GO" id="GO:0000981">
    <property type="term" value="F:DNA-binding transcription factor activity, RNA polymerase II-specific"/>
    <property type="evidence" value="ECO:0007669"/>
    <property type="project" value="TreeGrafter"/>
</dbReference>
<dbReference type="SUPFAM" id="SSF46689">
    <property type="entry name" value="Homeodomain-like"/>
    <property type="match status" value="1"/>
</dbReference>